<name>C0BAH7_9FIRM</name>
<dbReference type="HOGENOM" id="CLU_1432322_0_0_9"/>
<keyword evidence="5 6" id="KW-0472">Membrane</keyword>
<reference evidence="8 9" key="1">
    <citation type="submission" date="2009-02" db="EMBL/GenBank/DDBJ databases">
        <authorList>
            <person name="Fulton L."/>
            <person name="Clifton S."/>
            <person name="Fulton B."/>
            <person name="Xu J."/>
            <person name="Minx P."/>
            <person name="Pepin K.H."/>
            <person name="Johnson M."/>
            <person name="Bhonagiri V."/>
            <person name="Nash W.E."/>
            <person name="Mardis E.R."/>
            <person name="Wilson R.K."/>
        </authorList>
    </citation>
    <scope>NUCLEOTIDE SEQUENCE [LARGE SCALE GENOMIC DNA]</scope>
    <source>
        <strain evidence="8 9">ATCC 27758</strain>
    </source>
</reference>
<dbReference type="InterPro" id="IPR020846">
    <property type="entry name" value="MFS_dom"/>
</dbReference>
<gene>
    <name evidence="8" type="ORF">COPCOM_02080</name>
</gene>
<sequence length="189" mass="19417">MNYYAPIGAMQVMGASTSAAGALQMPRTLITIILPTIAGAWVGKKAANAWKAMVIGTSLAMIPMAVMALVTNSGASIMIYFVALAVTGIAESFRAVSITPTAQAMLAPEDMGIGTSLVNFANSLSGTIAVAVFAVAYNASTSADPTNVALIQNGVKSVFWTAAVVTLIGLLLVIFIVKPEMSKKAAESK</sequence>
<comment type="caution">
    <text evidence="8">The sequence shown here is derived from an EMBL/GenBank/DDBJ whole genome shotgun (WGS) entry which is preliminary data.</text>
</comment>
<evidence type="ECO:0000259" key="7">
    <source>
        <dbReference type="PROSITE" id="PS50850"/>
    </source>
</evidence>
<dbReference type="AlphaFoldDB" id="C0BAH7"/>
<dbReference type="Proteomes" id="UP000003793">
    <property type="component" value="Unassembled WGS sequence"/>
</dbReference>
<dbReference type="Gene3D" id="1.20.1250.20">
    <property type="entry name" value="MFS general substrate transporter like domains"/>
    <property type="match status" value="1"/>
</dbReference>
<dbReference type="SUPFAM" id="SSF103473">
    <property type="entry name" value="MFS general substrate transporter"/>
    <property type="match status" value="1"/>
</dbReference>
<dbReference type="PANTHER" id="PTHR42718:SF9">
    <property type="entry name" value="MAJOR FACILITATOR SUPERFAMILY MULTIDRUG TRANSPORTER MFSC"/>
    <property type="match status" value="1"/>
</dbReference>
<comment type="subcellular location">
    <subcellularLocation>
        <location evidence="1">Cell membrane</location>
        <topology evidence="1">Multi-pass membrane protein</topology>
    </subcellularLocation>
</comment>
<dbReference type="GO" id="GO:0005886">
    <property type="term" value="C:plasma membrane"/>
    <property type="evidence" value="ECO:0007669"/>
    <property type="project" value="UniProtKB-SubCell"/>
</dbReference>
<evidence type="ECO:0000256" key="4">
    <source>
        <dbReference type="ARBA" id="ARBA00022989"/>
    </source>
</evidence>
<evidence type="ECO:0000256" key="2">
    <source>
        <dbReference type="ARBA" id="ARBA00022448"/>
    </source>
</evidence>
<feature type="transmembrane region" description="Helical" evidence="6">
    <location>
        <begin position="20"/>
        <end position="42"/>
    </location>
</feature>
<keyword evidence="3 6" id="KW-0812">Transmembrane</keyword>
<evidence type="ECO:0000313" key="9">
    <source>
        <dbReference type="Proteomes" id="UP000003793"/>
    </source>
</evidence>
<accession>C0BAH7</accession>
<evidence type="ECO:0000256" key="6">
    <source>
        <dbReference type="SAM" id="Phobius"/>
    </source>
</evidence>
<feature type="transmembrane region" description="Helical" evidence="6">
    <location>
        <begin position="157"/>
        <end position="177"/>
    </location>
</feature>
<protein>
    <recommendedName>
        <fullName evidence="7">Major facilitator superfamily (MFS) profile domain-containing protein</fullName>
    </recommendedName>
</protein>
<evidence type="ECO:0000313" key="8">
    <source>
        <dbReference type="EMBL" id="EEG89101.1"/>
    </source>
</evidence>
<dbReference type="EMBL" id="ABVR01000041">
    <property type="protein sequence ID" value="EEG89101.1"/>
    <property type="molecule type" value="Genomic_DNA"/>
</dbReference>
<feature type="transmembrane region" description="Helical" evidence="6">
    <location>
        <begin position="49"/>
        <end position="71"/>
    </location>
</feature>
<evidence type="ECO:0000256" key="1">
    <source>
        <dbReference type="ARBA" id="ARBA00004651"/>
    </source>
</evidence>
<dbReference type="PROSITE" id="PS50850">
    <property type="entry name" value="MFS"/>
    <property type="match status" value="1"/>
</dbReference>
<organism evidence="8 9">
    <name type="scientific">Coprococcus comes ATCC 27758</name>
    <dbReference type="NCBI Taxonomy" id="470146"/>
    <lineage>
        <taxon>Bacteria</taxon>
        <taxon>Bacillati</taxon>
        <taxon>Bacillota</taxon>
        <taxon>Clostridia</taxon>
        <taxon>Lachnospirales</taxon>
        <taxon>Lachnospiraceae</taxon>
        <taxon>Coprococcus</taxon>
    </lineage>
</organism>
<feature type="domain" description="Major facilitator superfamily (MFS) profile" evidence="7">
    <location>
        <begin position="1"/>
        <end position="181"/>
    </location>
</feature>
<feature type="transmembrane region" description="Helical" evidence="6">
    <location>
        <begin position="77"/>
        <end position="96"/>
    </location>
</feature>
<proteinExistence type="predicted"/>
<dbReference type="GO" id="GO:0022857">
    <property type="term" value="F:transmembrane transporter activity"/>
    <property type="evidence" value="ECO:0007669"/>
    <property type="project" value="InterPro"/>
</dbReference>
<dbReference type="InterPro" id="IPR036259">
    <property type="entry name" value="MFS_trans_sf"/>
</dbReference>
<keyword evidence="2" id="KW-0813">Transport</keyword>
<evidence type="ECO:0000256" key="3">
    <source>
        <dbReference type="ARBA" id="ARBA00022692"/>
    </source>
</evidence>
<reference evidence="8 9" key="2">
    <citation type="submission" date="2009-03" db="EMBL/GenBank/DDBJ databases">
        <title>Draft genome sequence of Coprococcus comes (ATCC 27758).</title>
        <authorList>
            <person name="Sudarsanam P."/>
            <person name="Ley R."/>
            <person name="Guruge J."/>
            <person name="Turnbaugh P.J."/>
            <person name="Mahowald M."/>
            <person name="Liep D."/>
            <person name="Gordon J."/>
        </authorList>
    </citation>
    <scope>NUCLEOTIDE SEQUENCE [LARGE SCALE GENOMIC DNA]</scope>
    <source>
        <strain evidence="8 9">ATCC 27758</strain>
    </source>
</reference>
<dbReference type="PANTHER" id="PTHR42718">
    <property type="entry name" value="MAJOR FACILITATOR SUPERFAMILY MULTIDRUG TRANSPORTER MFSC"/>
    <property type="match status" value="1"/>
</dbReference>
<keyword evidence="4 6" id="KW-1133">Transmembrane helix</keyword>
<feature type="transmembrane region" description="Helical" evidence="6">
    <location>
        <begin position="117"/>
        <end position="137"/>
    </location>
</feature>
<evidence type="ECO:0000256" key="5">
    <source>
        <dbReference type="ARBA" id="ARBA00023136"/>
    </source>
</evidence>